<dbReference type="RefSeq" id="WP_076661070.1">
    <property type="nucleotide sequence ID" value="NZ_FTPR01000004.1"/>
</dbReference>
<name>A0A1R3XJN9_9RHOB</name>
<dbReference type="PANTHER" id="PTHR43812">
    <property type="entry name" value="BLR2425 PROTEIN"/>
    <property type="match status" value="1"/>
</dbReference>
<dbReference type="Pfam" id="PF01613">
    <property type="entry name" value="Flavin_Reduct"/>
    <property type="match status" value="1"/>
</dbReference>
<proteinExistence type="predicted"/>
<evidence type="ECO:0000313" key="3">
    <source>
        <dbReference type="Proteomes" id="UP000186997"/>
    </source>
</evidence>
<organism evidence="2 3">
    <name type="scientific">Yoonia rosea</name>
    <dbReference type="NCBI Taxonomy" id="287098"/>
    <lineage>
        <taxon>Bacteria</taxon>
        <taxon>Pseudomonadati</taxon>
        <taxon>Pseudomonadota</taxon>
        <taxon>Alphaproteobacteria</taxon>
        <taxon>Rhodobacterales</taxon>
        <taxon>Paracoccaceae</taxon>
        <taxon>Yoonia</taxon>
    </lineage>
</organism>
<protein>
    <submittedName>
        <fullName evidence="2">NADH-FMN oxidoreductase RutF, flavin reductase (DIM6/NTAB) family</fullName>
    </submittedName>
</protein>
<keyword evidence="3" id="KW-1185">Reference proteome</keyword>
<dbReference type="SUPFAM" id="SSF50475">
    <property type="entry name" value="FMN-binding split barrel"/>
    <property type="match status" value="1"/>
</dbReference>
<evidence type="ECO:0000259" key="1">
    <source>
        <dbReference type="SMART" id="SM00903"/>
    </source>
</evidence>
<dbReference type="PANTHER" id="PTHR43812:SF2">
    <property type="entry name" value="FLAVIN REDUCTASE LIKE DOMAIN-CONTAINING PROTEIN"/>
    <property type="match status" value="1"/>
</dbReference>
<feature type="domain" description="Flavin reductase like" evidence="1">
    <location>
        <begin position="20"/>
        <end position="173"/>
    </location>
</feature>
<dbReference type="GO" id="GO:0016646">
    <property type="term" value="F:oxidoreductase activity, acting on the CH-NH group of donors, NAD or NADP as acceptor"/>
    <property type="evidence" value="ECO:0007669"/>
    <property type="project" value="UniProtKB-ARBA"/>
</dbReference>
<gene>
    <name evidence="2" type="ORF">SAMN05421665_3452</name>
</gene>
<accession>A0A1R3XJN9</accession>
<dbReference type="InterPro" id="IPR002563">
    <property type="entry name" value="Flavin_Rdtase-like_dom"/>
</dbReference>
<dbReference type="OrthoDB" id="9783347at2"/>
<dbReference type="Gene3D" id="2.30.110.10">
    <property type="entry name" value="Electron Transport, Fmn-binding Protein, Chain A"/>
    <property type="match status" value="1"/>
</dbReference>
<sequence>MFYEPKNGHDLPHNPFNAIVSPRPIGWIATRGADGQDNLAPYSFFNAVAYVPPQVMFASTSSKPDRDGTKDSVANIRDTGVFAVNVVEYAARDVMNQTSGSWDRETDEFALAGIDKGECETINCPRVLNAPATLECKLTQIIQLPGEANFAVFGEVTGVHIRDNCLVDGKFDVTTFQPLTRLGYRDYSAIREVFSLQRPGE</sequence>
<dbReference type="InterPro" id="IPR012349">
    <property type="entry name" value="Split_barrel_FMN-bd"/>
</dbReference>
<dbReference type="EMBL" id="FTPR01000004">
    <property type="protein sequence ID" value="SIT91708.1"/>
    <property type="molecule type" value="Genomic_DNA"/>
</dbReference>
<dbReference type="Proteomes" id="UP000186997">
    <property type="component" value="Unassembled WGS sequence"/>
</dbReference>
<dbReference type="AlphaFoldDB" id="A0A1R3XJN9"/>
<reference evidence="3" key="1">
    <citation type="submission" date="2017-01" db="EMBL/GenBank/DDBJ databases">
        <authorList>
            <person name="Varghese N."/>
            <person name="Submissions S."/>
        </authorList>
    </citation>
    <scope>NUCLEOTIDE SEQUENCE [LARGE SCALE GENOMIC DNA]</scope>
    <source>
        <strain evidence="3">DSM 29591</strain>
    </source>
</reference>
<dbReference type="SMART" id="SM00903">
    <property type="entry name" value="Flavin_Reduct"/>
    <property type="match status" value="1"/>
</dbReference>
<evidence type="ECO:0000313" key="2">
    <source>
        <dbReference type="EMBL" id="SIT91708.1"/>
    </source>
</evidence>
<dbReference type="GO" id="GO:0010181">
    <property type="term" value="F:FMN binding"/>
    <property type="evidence" value="ECO:0007669"/>
    <property type="project" value="InterPro"/>
</dbReference>
<dbReference type="STRING" id="287098.SAMN05421665_3452"/>